<sequence length="492" mass="55900">MDGEDTHDEQQLKLRSHRRGHSIMVGGASERHKLQKAHEVQILQSVLEKQTKALEESQEETQLAARIGQSLLLQNQQLDYEMEAKLAVMYGDKLQDLSAKYRELDTLHAHSLDAEATAKNDALEARALVRVLRDELGKSKDNAVALRQNAVEIEALRVRNNELTDETARLRAGLNAMEQQSKDLREVNLEQAQREVKLERQYTAALHQVQELRPQLEALKAEYQATLSELRVMVTEKYETAREDADSAVAQVHALQDDVEQLTEQLEQEKRVTRDLLLRNEELIESIASTPKHSRQPSELPSPLGHTRHSSDLPRLTPGRAQQPNELEYSTLLHHESPLERRRAEILKRGSLFHELSIQLEKEFQRAKETPPKALAPPPCATCPVLMQREAAQTQKVASLTLEVQHLKARLAAIPATEPDEEVIDDILKEFFSLTAAAVKMNGAGLKNDRCNISNEALYAKAIKAGVTFDRFHDWIRHELDCGKGWSRWRHK</sequence>
<name>A0A1V9YI38_ACHHY</name>
<comment type="caution">
    <text evidence="3">The sequence shown here is derived from an EMBL/GenBank/DDBJ whole genome shotgun (WGS) entry which is preliminary data.</text>
</comment>
<dbReference type="OrthoDB" id="70059at2759"/>
<feature type="coiled-coil region" evidence="1">
    <location>
        <begin position="146"/>
        <end position="180"/>
    </location>
</feature>
<gene>
    <name evidence="3" type="ORF">ACHHYP_11866</name>
</gene>
<evidence type="ECO:0000256" key="2">
    <source>
        <dbReference type="SAM" id="MobiDB-lite"/>
    </source>
</evidence>
<accession>A0A1V9YI38</accession>
<dbReference type="AlphaFoldDB" id="A0A1V9YI38"/>
<organism evidence="3 4">
    <name type="scientific">Achlya hypogyna</name>
    <name type="common">Oomycete</name>
    <name type="synonym">Protoachlya hypogyna</name>
    <dbReference type="NCBI Taxonomy" id="1202772"/>
    <lineage>
        <taxon>Eukaryota</taxon>
        <taxon>Sar</taxon>
        <taxon>Stramenopiles</taxon>
        <taxon>Oomycota</taxon>
        <taxon>Saprolegniomycetes</taxon>
        <taxon>Saprolegniales</taxon>
        <taxon>Achlyaceae</taxon>
        <taxon>Achlya</taxon>
    </lineage>
</organism>
<feature type="region of interest" description="Disordered" evidence="2">
    <location>
        <begin position="1"/>
        <end position="21"/>
    </location>
</feature>
<feature type="region of interest" description="Disordered" evidence="2">
    <location>
        <begin position="287"/>
        <end position="321"/>
    </location>
</feature>
<dbReference type="EMBL" id="JNBR01001691">
    <property type="protein sequence ID" value="OQR85393.1"/>
    <property type="molecule type" value="Genomic_DNA"/>
</dbReference>
<keyword evidence="4" id="KW-1185">Reference proteome</keyword>
<keyword evidence="1" id="KW-0175">Coiled coil</keyword>
<proteinExistence type="predicted"/>
<evidence type="ECO:0000313" key="3">
    <source>
        <dbReference type="EMBL" id="OQR85393.1"/>
    </source>
</evidence>
<dbReference type="Proteomes" id="UP000243579">
    <property type="component" value="Unassembled WGS sequence"/>
</dbReference>
<evidence type="ECO:0000313" key="4">
    <source>
        <dbReference type="Proteomes" id="UP000243579"/>
    </source>
</evidence>
<protein>
    <submittedName>
        <fullName evidence="3">Uncharacterized protein</fullName>
    </submittedName>
</protein>
<reference evidence="3 4" key="1">
    <citation type="journal article" date="2014" name="Genome Biol. Evol.">
        <title>The secreted proteins of Achlya hypogyna and Thraustotheca clavata identify the ancestral oomycete secretome and reveal gene acquisitions by horizontal gene transfer.</title>
        <authorList>
            <person name="Misner I."/>
            <person name="Blouin N."/>
            <person name="Leonard G."/>
            <person name="Richards T.A."/>
            <person name="Lane C.E."/>
        </authorList>
    </citation>
    <scope>NUCLEOTIDE SEQUENCE [LARGE SCALE GENOMIC DNA]</scope>
    <source>
        <strain evidence="3 4">ATCC 48635</strain>
    </source>
</reference>
<evidence type="ECO:0000256" key="1">
    <source>
        <dbReference type="SAM" id="Coils"/>
    </source>
</evidence>
<feature type="coiled-coil region" evidence="1">
    <location>
        <begin position="238"/>
        <end position="279"/>
    </location>
</feature>